<feature type="transmembrane region" description="Helical" evidence="1">
    <location>
        <begin position="41"/>
        <end position="60"/>
    </location>
</feature>
<evidence type="ECO:0000256" key="1">
    <source>
        <dbReference type="SAM" id="Phobius"/>
    </source>
</evidence>
<dbReference type="EMBL" id="CACRZD030000009">
    <property type="protein sequence ID" value="CAA6665330.1"/>
    <property type="molecule type" value="Genomic_DNA"/>
</dbReference>
<gene>
    <name evidence="2" type="ORF">SI7747_09011719</name>
</gene>
<dbReference type="PANTHER" id="PTHR47513">
    <property type="entry name" value="ZINC TRANSPORTER"/>
    <property type="match status" value="1"/>
</dbReference>
<keyword evidence="1" id="KW-0472">Membrane</keyword>
<keyword evidence="1" id="KW-0812">Transmembrane</keyword>
<feature type="transmembrane region" description="Helical" evidence="1">
    <location>
        <begin position="197"/>
        <end position="218"/>
    </location>
</feature>
<protein>
    <submittedName>
        <fullName evidence="2">Uncharacterized protein</fullName>
    </submittedName>
</protein>
<feature type="transmembrane region" description="Helical" evidence="1">
    <location>
        <begin position="230"/>
        <end position="247"/>
    </location>
</feature>
<dbReference type="Proteomes" id="UP001189122">
    <property type="component" value="Unassembled WGS sequence"/>
</dbReference>
<keyword evidence="3" id="KW-1185">Reference proteome</keyword>
<dbReference type="PANTHER" id="PTHR47513:SF1">
    <property type="entry name" value="OS07G0283200 PROTEIN"/>
    <property type="match status" value="1"/>
</dbReference>
<name>A0A7I8J5N3_SPIIN</name>
<feature type="transmembrane region" description="Helical" evidence="1">
    <location>
        <begin position="98"/>
        <end position="116"/>
    </location>
</feature>
<reference evidence="2 3" key="1">
    <citation type="submission" date="2019-12" db="EMBL/GenBank/DDBJ databases">
        <authorList>
            <person name="Scholz U."/>
            <person name="Mascher M."/>
            <person name="Fiebig A."/>
        </authorList>
    </citation>
    <scope>NUCLEOTIDE SEQUENCE</scope>
</reference>
<evidence type="ECO:0000313" key="3">
    <source>
        <dbReference type="Proteomes" id="UP001189122"/>
    </source>
</evidence>
<feature type="transmembrane region" description="Helical" evidence="1">
    <location>
        <begin position="159"/>
        <end position="177"/>
    </location>
</feature>
<evidence type="ECO:0000313" key="2">
    <source>
        <dbReference type="EMBL" id="CAA2625999.1"/>
    </source>
</evidence>
<keyword evidence="1" id="KW-1133">Transmembrane helix</keyword>
<sequence length="369" mass="40948">MKYLKWVLPGSDLWFPFIVTKENGGRASAVELTLKQRPLQIIHVIGIFLRIWSIYSLYRYLSSSEVSVVVFLCGSLVPASIIFLALQKPWKGRSMPNSQVVPSVINGGITALYFVLWGKGLKTCGPLIAVLAEYSGATLGVLSAVLYGWKSQIWRKVAGLLAMLASFCFLSQGWATRTYSPFYSIGPMPLVQTTDTLGIREMAFPISAGILSALRRVMARRLSLKPIERRLHAITIASATCFLFPFAMWDSILGSFDSIMKSPFPTWAYLSTVVFGIVLIFYIDNLAEERLHLVFSSPRHLIGAGGCIILMEVAYKMDFSLVGFLICSLILGLGVFEATSLERFRKSPLPNDLSEAAFQYQQQTSPLPT</sequence>
<feature type="transmembrane region" description="Helical" evidence="1">
    <location>
        <begin position="128"/>
        <end position="147"/>
    </location>
</feature>
<feature type="transmembrane region" description="Helical" evidence="1">
    <location>
        <begin position="321"/>
        <end position="339"/>
    </location>
</feature>
<dbReference type="AlphaFoldDB" id="A0A7I8J5N3"/>
<feature type="transmembrane region" description="Helical" evidence="1">
    <location>
        <begin position="66"/>
        <end position="86"/>
    </location>
</feature>
<dbReference type="EMBL" id="LR743596">
    <property type="protein sequence ID" value="CAA2625999.1"/>
    <property type="molecule type" value="Genomic_DNA"/>
</dbReference>
<accession>A0A7I8J5N3</accession>
<feature type="transmembrane region" description="Helical" evidence="1">
    <location>
        <begin position="267"/>
        <end position="287"/>
    </location>
</feature>
<proteinExistence type="predicted"/>
<organism evidence="2">
    <name type="scientific">Spirodela intermedia</name>
    <name type="common">Intermediate duckweed</name>
    <dbReference type="NCBI Taxonomy" id="51605"/>
    <lineage>
        <taxon>Eukaryota</taxon>
        <taxon>Viridiplantae</taxon>
        <taxon>Streptophyta</taxon>
        <taxon>Embryophyta</taxon>
        <taxon>Tracheophyta</taxon>
        <taxon>Spermatophyta</taxon>
        <taxon>Magnoliopsida</taxon>
        <taxon>Liliopsida</taxon>
        <taxon>Araceae</taxon>
        <taxon>Lemnoideae</taxon>
        <taxon>Spirodela</taxon>
    </lineage>
</organism>